<reference evidence="7 8" key="2">
    <citation type="journal article" date="2021" name="Curr. Genet.">
        <title>Genetic response to nitrogen starvation in the aggressive Eucalyptus foliar pathogen Teratosphaeria destructans.</title>
        <authorList>
            <person name="Havenga M."/>
            <person name="Wingfield B.D."/>
            <person name="Wingfield M.J."/>
            <person name="Dreyer L.L."/>
            <person name="Roets F."/>
            <person name="Aylward J."/>
        </authorList>
    </citation>
    <scope>NUCLEOTIDE SEQUENCE [LARGE SCALE GENOMIC DNA]</scope>
    <source>
        <strain evidence="7">CMW44962</strain>
    </source>
</reference>
<accession>A0A9W7SX12</accession>
<dbReference type="GO" id="GO:0016020">
    <property type="term" value="C:membrane"/>
    <property type="evidence" value="ECO:0007669"/>
    <property type="project" value="UniProtKB-SubCell"/>
</dbReference>
<feature type="transmembrane region" description="Helical" evidence="6">
    <location>
        <begin position="378"/>
        <end position="400"/>
    </location>
</feature>
<gene>
    <name evidence="7" type="ORF">Tdes44962_MAKER08221</name>
</gene>
<name>A0A9W7SX12_9PEZI</name>
<feature type="transmembrane region" description="Helical" evidence="6">
    <location>
        <begin position="340"/>
        <end position="357"/>
    </location>
</feature>
<comment type="subcellular location">
    <subcellularLocation>
        <location evidence="1">Membrane</location>
        <topology evidence="1">Multi-pass membrane protein</topology>
    </subcellularLocation>
</comment>
<dbReference type="OrthoDB" id="419616at2759"/>
<keyword evidence="5 6" id="KW-0472">Membrane</keyword>
<evidence type="ECO:0000256" key="6">
    <source>
        <dbReference type="SAM" id="Phobius"/>
    </source>
</evidence>
<protein>
    <submittedName>
        <fullName evidence="7">Major Facilitator Superfamily</fullName>
    </submittedName>
</protein>
<comment type="caution">
    <text evidence="7">The sequence shown here is derived from an EMBL/GenBank/DDBJ whole genome shotgun (WGS) entry which is preliminary data.</text>
</comment>
<feature type="transmembrane region" description="Helical" evidence="6">
    <location>
        <begin position="442"/>
        <end position="466"/>
    </location>
</feature>
<keyword evidence="4 6" id="KW-1133">Transmembrane helix</keyword>
<feature type="transmembrane region" description="Helical" evidence="6">
    <location>
        <begin position="478"/>
        <end position="498"/>
    </location>
</feature>
<dbReference type="AlphaFoldDB" id="A0A9W7SX12"/>
<feature type="transmembrane region" description="Helical" evidence="6">
    <location>
        <begin position="295"/>
        <end position="320"/>
    </location>
</feature>
<reference evidence="7 8" key="1">
    <citation type="journal article" date="2018" name="IMA Fungus">
        <title>IMA Genome-F 10: Nine draft genome sequences of Claviceps purpurea s.lat., including C. arundinis, C. humidiphila, and C. cf. spartinae, pseudomolecules for the pitch canker pathogen Fusarium circinatum, draft genome of Davidsoniella eucalypti, Grosmannia galeiformis, Quambalaria eucalypti, and Teratosphaeria destructans.</title>
        <authorList>
            <person name="Wingfield B.D."/>
            <person name="Liu M."/>
            <person name="Nguyen H.D."/>
            <person name="Lane F.A."/>
            <person name="Morgan S.W."/>
            <person name="De Vos L."/>
            <person name="Wilken P.M."/>
            <person name="Duong T.A."/>
            <person name="Aylward J."/>
            <person name="Coetzee M.P."/>
            <person name="Dadej K."/>
            <person name="De Beer Z.W."/>
            <person name="Findlay W."/>
            <person name="Havenga M."/>
            <person name="Kolarik M."/>
            <person name="Menzies J.G."/>
            <person name="Naidoo K."/>
            <person name="Pochopski O."/>
            <person name="Shoukouhi P."/>
            <person name="Santana Q.C."/>
            <person name="Seifert K.A."/>
            <person name="Soal N."/>
            <person name="Steenkamp E.T."/>
            <person name="Tatham C.T."/>
            <person name="van der Nest M.A."/>
            <person name="Wingfield M.J."/>
        </authorList>
    </citation>
    <scope>NUCLEOTIDE SEQUENCE [LARGE SCALE GENOMIC DNA]</scope>
    <source>
        <strain evidence="7">CMW44962</strain>
    </source>
</reference>
<feature type="transmembrane region" description="Helical" evidence="6">
    <location>
        <begin position="45"/>
        <end position="68"/>
    </location>
</feature>
<dbReference type="InterPro" id="IPR036259">
    <property type="entry name" value="MFS_trans_sf"/>
</dbReference>
<dbReference type="PANTHER" id="PTHR23504:SF6">
    <property type="entry name" value="MULTIDRUG TRANSPORTER, PUTATIVE (AFU_ORTHOLOGUE AFUA_4G08740)-RELATED"/>
    <property type="match status" value="1"/>
</dbReference>
<dbReference type="PANTHER" id="PTHR23504">
    <property type="entry name" value="MAJOR FACILITATOR SUPERFAMILY DOMAIN-CONTAINING PROTEIN 10"/>
    <property type="match status" value="1"/>
</dbReference>
<keyword evidence="8" id="KW-1185">Reference proteome</keyword>
<evidence type="ECO:0000256" key="5">
    <source>
        <dbReference type="ARBA" id="ARBA00023136"/>
    </source>
</evidence>
<evidence type="ECO:0000256" key="1">
    <source>
        <dbReference type="ARBA" id="ARBA00004141"/>
    </source>
</evidence>
<evidence type="ECO:0000256" key="3">
    <source>
        <dbReference type="ARBA" id="ARBA00022692"/>
    </source>
</evidence>
<evidence type="ECO:0000256" key="4">
    <source>
        <dbReference type="ARBA" id="ARBA00022989"/>
    </source>
</evidence>
<feature type="transmembrane region" description="Helical" evidence="6">
    <location>
        <begin position="172"/>
        <end position="192"/>
    </location>
</feature>
<organism evidence="7 8">
    <name type="scientific">Teratosphaeria destructans</name>
    <dbReference type="NCBI Taxonomy" id="418781"/>
    <lineage>
        <taxon>Eukaryota</taxon>
        <taxon>Fungi</taxon>
        <taxon>Dikarya</taxon>
        <taxon>Ascomycota</taxon>
        <taxon>Pezizomycotina</taxon>
        <taxon>Dothideomycetes</taxon>
        <taxon>Dothideomycetidae</taxon>
        <taxon>Mycosphaerellales</taxon>
        <taxon>Teratosphaeriaceae</taxon>
        <taxon>Teratosphaeria</taxon>
    </lineage>
</organism>
<feature type="transmembrane region" description="Helical" evidence="6">
    <location>
        <begin position="80"/>
        <end position="101"/>
    </location>
</feature>
<keyword evidence="2" id="KW-0813">Transport</keyword>
<dbReference type="SUPFAM" id="SSF103473">
    <property type="entry name" value="MFS general substrate transporter"/>
    <property type="match status" value="1"/>
</dbReference>
<proteinExistence type="predicted"/>
<evidence type="ECO:0000313" key="8">
    <source>
        <dbReference type="Proteomes" id="UP001138500"/>
    </source>
</evidence>
<feature type="transmembrane region" description="Helical" evidence="6">
    <location>
        <begin position="212"/>
        <end position="231"/>
    </location>
</feature>
<feature type="transmembrane region" description="Helical" evidence="6">
    <location>
        <begin position="406"/>
        <end position="430"/>
    </location>
</feature>
<dbReference type="InterPro" id="IPR011701">
    <property type="entry name" value="MFS"/>
</dbReference>
<evidence type="ECO:0000256" key="2">
    <source>
        <dbReference type="ARBA" id="ARBA00022448"/>
    </source>
</evidence>
<dbReference type="GO" id="GO:0022857">
    <property type="term" value="F:transmembrane transporter activity"/>
    <property type="evidence" value="ECO:0007669"/>
    <property type="project" value="InterPro"/>
</dbReference>
<sequence>MFAFTHKRARSLISVYSIIDEKHERGEDEHVVEPQTPRQKRNTTLIYLLFVAEAMMQASLSSQVAVLVPQASGKCMGLDASFLRSIFESAYCLGAACGLGWGHVTDRVGRRRVALAGLAGMGLGCIAMGFASSFGAFAALRCVAGAMSSAVTVSGLAMLADSTKGASRTTTVAKLPLISACGSIAPIAANGLLQLSEKYALPVFARFPGLSGQLLCAGLVISIAIAEMFLLDETLPSARHPQCHGEQHDDSEKAAFLIHSHLDNPYDTNTIDITDALDDPSAPPRPSHITIGHMLAAPAILLLLASYAILSLHASTFDILLTHLGHTESQHGGMGLRCDWLSLVVAALQAFAALRLLHVMPSVVEAVGLLSAYRKASLAFPVLYLAIPMIGIGITTVQAQSAITEFISMVAISIKALYAGAAQILVLLLVLAAAPDASSTGIVIGVVSIAELFKALAVGIVGIAYYVSDDYTVGVVNFASWAALAVIAAVGAGLSWTLRDSPRIGTDIPEGCLTWQSIFDLENGEDETI</sequence>
<dbReference type="Proteomes" id="UP001138500">
    <property type="component" value="Unassembled WGS sequence"/>
</dbReference>
<feature type="transmembrane region" description="Helical" evidence="6">
    <location>
        <begin position="113"/>
        <end position="132"/>
    </location>
</feature>
<keyword evidence="3 6" id="KW-0812">Transmembrane</keyword>
<feature type="transmembrane region" description="Helical" evidence="6">
    <location>
        <begin position="138"/>
        <end position="160"/>
    </location>
</feature>
<dbReference type="Pfam" id="PF07690">
    <property type="entry name" value="MFS_1"/>
    <property type="match status" value="1"/>
</dbReference>
<dbReference type="EMBL" id="RIBY02000724">
    <property type="protein sequence ID" value="KAH9838165.1"/>
    <property type="molecule type" value="Genomic_DNA"/>
</dbReference>
<evidence type="ECO:0000313" key="7">
    <source>
        <dbReference type="EMBL" id="KAH9838165.1"/>
    </source>
</evidence>
<dbReference type="Gene3D" id="1.20.1250.20">
    <property type="entry name" value="MFS general substrate transporter like domains"/>
    <property type="match status" value="1"/>
</dbReference>